<dbReference type="Pfam" id="PF00331">
    <property type="entry name" value="Glyco_hydro_10"/>
    <property type="match status" value="1"/>
</dbReference>
<feature type="region of interest" description="Disordered" evidence="11">
    <location>
        <begin position="455"/>
        <end position="477"/>
    </location>
</feature>
<sequence length="477" mass="51045">MIDRRTHPGRGRRRTLVGLLTATALAMIAGAVVPALASSATTLKDLAEAKGKEIGFALDPNRLSESAYRNIADTEFNLVVAENAMKWDATEPARGSFNWNGADQVANYATSGGKKLYGHTLVWHSQLPGWVSNLSSPAELRTAMVDHISAVAGRYRGRVTAWDVVNEAFNDDGSRRSSVFQQRLGNGYIEEAFRAARAADPTAKLCINDYSTDGINNKSTAIYSLVQDFKARGVPIDCVGFQAHLIVGQVPANMQQNLQRFADLGVDVRITELDIRMQTPADATKLANQAADYRRVFQVCLAVARCAGVTVWGITDRYSWVPGTFPGQGAALIWDDNYQRKPAYDAVTEALGGIVTPTPTPTVTSPTTPPPVGGCRVSYTPNTWNTGFTANVTVANLGTTTVNGWILTFGFTAGQQVTSGWNATVTQSGGQVTAQNMSWNGTIPPNGSQSFGFQGTHSGTNPSPTSYALNGNPCTIG</sequence>
<dbReference type="EMBL" id="JACHJW010000001">
    <property type="protein sequence ID" value="MBB4956832.1"/>
    <property type="molecule type" value="Genomic_DNA"/>
</dbReference>
<evidence type="ECO:0000256" key="7">
    <source>
        <dbReference type="ARBA" id="ARBA00023295"/>
    </source>
</evidence>
<evidence type="ECO:0000313" key="14">
    <source>
        <dbReference type="EMBL" id="MBB4956832.1"/>
    </source>
</evidence>
<dbReference type="PRINTS" id="PR00134">
    <property type="entry name" value="GLHYDRLASE10"/>
</dbReference>
<dbReference type="Proteomes" id="UP000578819">
    <property type="component" value="Unassembled WGS sequence"/>
</dbReference>
<dbReference type="GO" id="GO:0030247">
    <property type="term" value="F:polysaccharide binding"/>
    <property type="evidence" value="ECO:0007669"/>
    <property type="project" value="UniProtKB-UniRule"/>
</dbReference>
<accession>A0A7W7SMA3</accession>
<dbReference type="PROSITE" id="PS00591">
    <property type="entry name" value="GH10_1"/>
    <property type="match status" value="1"/>
</dbReference>
<dbReference type="GO" id="GO:0045493">
    <property type="term" value="P:xylan catabolic process"/>
    <property type="evidence" value="ECO:0007669"/>
    <property type="project" value="UniProtKB-KW"/>
</dbReference>
<evidence type="ECO:0000256" key="10">
    <source>
        <dbReference type="RuleBase" id="RU361174"/>
    </source>
</evidence>
<dbReference type="Pfam" id="PF00553">
    <property type="entry name" value="CBM_2"/>
    <property type="match status" value="1"/>
</dbReference>
<dbReference type="InterPro" id="IPR001919">
    <property type="entry name" value="CBD2"/>
</dbReference>
<dbReference type="EC" id="3.2.1.8" evidence="10"/>
<dbReference type="InterPro" id="IPR017853">
    <property type="entry name" value="GH"/>
</dbReference>
<reference evidence="14 15" key="1">
    <citation type="submission" date="2020-08" db="EMBL/GenBank/DDBJ databases">
        <title>Sequencing the genomes of 1000 actinobacteria strains.</title>
        <authorList>
            <person name="Klenk H.-P."/>
        </authorList>
    </citation>
    <scope>NUCLEOTIDE SEQUENCE [LARGE SCALE GENOMIC DNA]</scope>
    <source>
        <strain evidence="14 15">DSM 45886</strain>
    </source>
</reference>
<dbReference type="InterPro" id="IPR031158">
    <property type="entry name" value="GH10_AS"/>
</dbReference>
<protein>
    <recommendedName>
        <fullName evidence="10">Beta-xylanase</fullName>
        <ecNumber evidence="10">3.2.1.8</ecNumber>
    </recommendedName>
</protein>
<keyword evidence="6 10" id="KW-0119">Carbohydrate metabolism</keyword>
<dbReference type="InterPro" id="IPR006311">
    <property type="entry name" value="TAT_signal"/>
</dbReference>
<organism evidence="14 15">
    <name type="scientific">Micromonospora polyrhachis</name>
    <dbReference type="NCBI Taxonomy" id="1282883"/>
    <lineage>
        <taxon>Bacteria</taxon>
        <taxon>Bacillati</taxon>
        <taxon>Actinomycetota</taxon>
        <taxon>Actinomycetes</taxon>
        <taxon>Micromonosporales</taxon>
        <taxon>Micromonosporaceae</taxon>
        <taxon>Micromonospora</taxon>
    </lineage>
</organism>
<evidence type="ECO:0000256" key="3">
    <source>
        <dbReference type="ARBA" id="ARBA00022651"/>
    </source>
</evidence>
<name>A0A7W7SMA3_9ACTN</name>
<dbReference type="InterPro" id="IPR044846">
    <property type="entry name" value="GH10"/>
</dbReference>
<evidence type="ECO:0000256" key="2">
    <source>
        <dbReference type="ARBA" id="ARBA00007495"/>
    </source>
</evidence>
<evidence type="ECO:0000256" key="5">
    <source>
        <dbReference type="ARBA" id="ARBA00022801"/>
    </source>
</evidence>
<evidence type="ECO:0000259" key="12">
    <source>
        <dbReference type="PROSITE" id="PS51173"/>
    </source>
</evidence>
<dbReference type="PROSITE" id="PS51173">
    <property type="entry name" value="CBM2"/>
    <property type="match status" value="1"/>
</dbReference>
<keyword evidence="5 10" id="KW-0378">Hydrolase</keyword>
<dbReference type="AlphaFoldDB" id="A0A7W7SMA3"/>
<keyword evidence="8 10" id="KW-0624">Polysaccharide degradation</keyword>
<evidence type="ECO:0000256" key="9">
    <source>
        <dbReference type="PROSITE-ProRule" id="PRU10061"/>
    </source>
</evidence>
<evidence type="ECO:0000256" key="6">
    <source>
        <dbReference type="ARBA" id="ARBA00023277"/>
    </source>
</evidence>
<dbReference type="RefSeq" id="WP_184532492.1">
    <property type="nucleotide sequence ID" value="NZ_JACHJW010000001.1"/>
</dbReference>
<dbReference type="SUPFAM" id="SSF51445">
    <property type="entry name" value="(Trans)glycosidases"/>
    <property type="match status" value="1"/>
</dbReference>
<dbReference type="SUPFAM" id="SSF49384">
    <property type="entry name" value="Carbohydrate-binding domain"/>
    <property type="match status" value="1"/>
</dbReference>
<dbReference type="InterPro" id="IPR001000">
    <property type="entry name" value="GH10_dom"/>
</dbReference>
<dbReference type="InterPro" id="IPR012291">
    <property type="entry name" value="CBM2_carb-bd_dom_sf"/>
</dbReference>
<keyword evidence="4" id="KW-0732">Signal</keyword>
<comment type="similarity">
    <text evidence="2 10">Belongs to the glycosyl hydrolase 10 (cellulase F) family.</text>
</comment>
<dbReference type="InterPro" id="IPR008965">
    <property type="entry name" value="CBM2/CBM3_carb-bd_dom_sf"/>
</dbReference>
<gene>
    <name evidence="14" type="ORF">FHR38_000565</name>
</gene>
<evidence type="ECO:0000259" key="13">
    <source>
        <dbReference type="PROSITE" id="PS51760"/>
    </source>
</evidence>
<evidence type="ECO:0000256" key="4">
    <source>
        <dbReference type="ARBA" id="ARBA00022729"/>
    </source>
</evidence>
<evidence type="ECO:0000256" key="8">
    <source>
        <dbReference type="ARBA" id="ARBA00023326"/>
    </source>
</evidence>
<dbReference type="PROSITE" id="PS51318">
    <property type="entry name" value="TAT"/>
    <property type="match status" value="1"/>
</dbReference>
<evidence type="ECO:0000256" key="1">
    <source>
        <dbReference type="ARBA" id="ARBA00000681"/>
    </source>
</evidence>
<keyword evidence="15" id="KW-1185">Reference proteome</keyword>
<feature type="domain" description="CBM2" evidence="12">
    <location>
        <begin position="368"/>
        <end position="477"/>
    </location>
</feature>
<evidence type="ECO:0000313" key="15">
    <source>
        <dbReference type="Proteomes" id="UP000578819"/>
    </source>
</evidence>
<feature type="domain" description="GH10" evidence="13">
    <location>
        <begin position="40"/>
        <end position="350"/>
    </location>
</feature>
<proteinExistence type="inferred from homology"/>
<comment type="caution">
    <text evidence="14">The sequence shown here is derived from an EMBL/GenBank/DDBJ whole genome shotgun (WGS) entry which is preliminary data.</text>
</comment>
<feature type="active site" description="Nucleophile" evidence="9">
    <location>
        <position position="272"/>
    </location>
</feature>
<dbReference type="SMART" id="SM00637">
    <property type="entry name" value="CBD_II"/>
    <property type="match status" value="1"/>
</dbReference>
<keyword evidence="3 14" id="KW-0858">Xylan degradation</keyword>
<dbReference type="Gene3D" id="2.60.40.290">
    <property type="match status" value="1"/>
</dbReference>
<keyword evidence="7 10" id="KW-0326">Glycosidase</keyword>
<dbReference type="PROSITE" id="PS51760">
    <property type="entry name" value="GH10_2"/>
    <property type="match status" value="1"/>
</dbReference>
<dbReference type="PANTHER" id="PTHR31490:SF88">
    <property type="entry name" value="BETA-XYLANASE"/>
    <property type="match status" value="1"/>
</dbReference>
<dbReference type="SMART" id="SM00633">
    <property type="entry name" value="Glyco_10"/>
    <property type="match status" value="1"/>
</dbReference>
<dbReference type="PANTHER" id="PTHR31490">
    <property type="entry name" value="GLYCOSYL HYDROLASE"/>
    <property type="match status" value="1"/>
</dbReference>
<dbReference type="GO" id="GO:0031176">
    <property type="term" value="F:endo-1,4-beta-xylanase activity"/>
    <property type="evidence" value="ECO:0007669"/>
    <property type="project" value="UniProtKB-EC"/>
</dbReference>
<dbReference type="Gene3D" id="3.20.20.80">
    <property type="entry name" value="Glycosidases"/>
    <property type="match status" value="1"/>
</dbReference>
<comment type="catalytic activity">
    <reaction evidence="1 10">
        <text>Endohydrolysis of (1-&gt;4)-beta-D-xylosidic linkages in xylans.</text>
        <dbReference type="EC" id="3.2.1.8"/>
    </reaction>
</comment>
<evidence type="ECO:0000256" key="11">
    <source>
        <dbReference type="SAM" id="MobiDB-lite"/>
    </source>
</evidence>